<feature type="transmembrane region" description="Helical" evidence="10">
    <location>
        <begin position="42"/>
        <end position="64"/>
    </location>
</feature>
<keyword evidence="5 9" id="KW-0297">G-protein coupled receptor</keyword>
<keyword evidence="7 9" id="KW-0675">Receptor</keyword>
<protein>
    <submittedName>
        <fullName evidence="13">G-protein coupled receptor 61-like</fullName>
    </submittedName>
</protein>
<feature type="transmembrane region" description="Helical" evidence="10">
    <location>
        <begin position="12"/>
        <end position="35"/>
    </location>
</feature>
<dbReference type="GO" id="GO:0004930">
    <property type="term" value="F:G protein-coupled receptor activity"/>
    <property type="evidence" value="ECO:0007669"/>
    <property type="project" value="UniProtKB-KW"/>
</dbReference>
<evidence type="ECO:0000256" key="5">
    <source>
        <dbReference type="ARBA" id="ARBA00023040"/>
    </source>
</evidence>
<keyword evidence="12" id="KW-1185">Reference proteome</keyword>
<gene>
    <name evidence="13" type="primary">LOC116942461</name>
</gene>
<feature type="transmembrane region" description="Helical" evidence="10">
    <location>
        <begin position="329"/>
        <end position="348"/>
    </location>
</feature>
<dbReference type="Proteomes" id="UP001318040">
    <property type="component" value="Chromosome 14"/>
</dbReference>
<dbReference type="InterPro" id="IPR017452">
    <property type="entry name" value="GPCR_Rhodpsn_7TM"/>
</dbReference>
<dbReference type="KEGG" id="pmrn:116942461"/>
<comment type="similarity">
    <text evidence="9">Belongs to the G-protein coupled receptor 1 family.</text>
</comment>
<feature type="transmembrane region" description="Helical" evidence="10">
    <location>
        <begin position="289"/>
        <end position="309"/>
    </location>
</feature>
<feature type="transmembrane region" description="Helical" evidence="10">
    <location>
        <begin position="121"/>
        <end position="139"/>
    </location>
</feature>
<feature type="transmembrane region" description="Helical" evidence="10">
    <location>
        <begin position="193"/>
        <end position="217"/>
    </location>
</feature>
<dbReference type="PANTHER" id="PTHR22752">
    <property type="entry name" value="G PROTEIN-COUPLED RECEPTOR"/>
    <property type="match status" value="1"/>
</dbReference>
<dbReference type="SUPFAM" id="SSF81321">
    <property type="entry name" value="Family A G protein-coupled receptor-like"/>
    <property type="match status" value="1"/>
</dbReference>
<keyword evidence="2" id="KW-1003">Cell membrane</keyword>
<evidence type="ECO:0000256" key="9">
    <source>
        <dbReference type="RuleBase" id="RU000688"/>
    </source>
</evidence>
<evidence type="ECO:0000256" key="6">
    <source>
        <dbReference type="ARBA" id="ARBA00023136"/>
    </source>
</evidence>
<evidence type="ECO:0000259" key="11">
    <source>
        <dbReference type="PROSITE" id="PS50262"/>
    </source>
</evidence>
<dbReference type="RefSeq" id="XP_032810304.1">
    <property type="nucleotide sequence ID" value="XM_032954413.1"/>
</dbReference>
<dbReference type="Gene3D" id="1.20.1070.10">
    <property type="entry name" value="Rhodopsin 7-helix transmembrane proteins"/>
    <property type="match status" value="1"/>
</dbReference>
<proteinExistence type="inferred from homology"/>
<sequence>MEGVRAWDAVGLAFSALLNAAALLGNLALLVVLLRAPPLRKFIFVLHLCVVDLLSATVLMPMAIASSRPVSLALGGPPVGEGDVFCKAHVFLNVCLISASILSVSAISVERYYYIVHPMRYEGRVGAGLAVSVLAFIWVESGLASVVPLLGWRATPDAAAAAAAAPPWPLNGTAAAPAARCSLYWSDGEYKNVFVVVFSVFCFVVPGLIVTVVYCSVFKVARIAALQQGPLPSWTNGARQRSVSLNSQTTIVSDVAGNAGSASGGGGGGGGGGPPARISPERAFGGGKAAVTLMILVGQFVVCWLPHFAYHLHAATSGRRGDTESAETLVTWLAYSSFSINPFFYGWLNRQIREELKKLARCRCSGPWPRDEPPGPSSHGSVEENFFQFLQRTGCPVVVAGGPEPPVAFATSTPKRALDHISALGFRIPGQIPEESSEYNEHMFSNSARDP</sequence>
<keyword evidence="3 9" id="KW-0812">Transmembrane</keyword>
<keyword evidence="6 10" id="KW-0472">Membrane</keyword>
<evidence type="ECO:0000256" key="8">
    <source>
        <dbReference type="ARBA" id="ARBA00023224"/>
    </source>
</evidence>
<dbReference type="GO" id="GO:0005886">
    <property type="term" value="C:plasma membrane"/>
    <property type="evidence" value="ECO:0007669"/>
    <property type="project" value="UniProtKB-SubCell"/>
</dbReference>
<dbReference type="InterPro" id="IPR000276">
    <property type="entry name" value="GPCR_Rhodpsn"/>
</dbReference>
<evidence type="ECO:0000256" key="4">
    <source>
        <dbReference type="ARBA" id="ARBA00022989"/>
    </source>
</evidence>
<evidence type="ECO:0000256" key="10">
    <source>
        <dbReference type="SAM" id="Phobius"/>
    </source>
</evidence>
<comment type="subcellular location">
    <subcellularLocation>
        <location evidence="1">Cell membrane</location>
        <topology evidence="1">Multi-pass membrane protein</topology>
    </subcellularLocation>
</comment>
<keyword evidence="4 10" id="KW-1133">Transmembrane helix</keyword>
<dbReference type="AlphaFoldDB" id="A0AAJ7WU63"/>
<dbReference type="Pfam" id="PF00001">
    <property type="entry name" value="7tm_1"/>
    <property type="match status" value="1"/>
</dbReference>
<dbReference type="PRINTS" id="PR00237">
    <property type="entry name" value="GPCRRHODOPSN"/>
</dbReference>
<evidence type="ECO:0000256" key="7">
    <source>
        <dbReference type="ARBA" id="ARBA00023170"/>
    </source>
</evidence>
<feature type="transmembrane region" description="Helical" evidence="10">
    <location>
        <begin position="90"/>
        <end position="109"/>
    </location>
</feature>
<dbReference type="PROSITE" id="PS00237">
    <property type="entry name" value="G_PROTEIN_RECEP_F1_1"/>
    <property type="match status" value="1"/>
</dbReference>
<evidence type="ECO:0000256" key="3">
    <source>
        <dbReference type="ARBA" id="ARBA00022692"/>
    </source>
</evidence>
<evidence type="ECO:0000256" key="1">
    <source>
        <dbReference type="ARBA" id="ARBA00004651"/>
    </source>
</evidence>
<keyword evidence="8 9" id="KW-0807">Transducer</keyword>
<name>A0AAJ7WU63_PETMA</name>
<dbReference type="CDD" id="cd15220">
    <property type="entry name" value="7tmA_GPR61_GPR62-like"/>
    <property type="match status" value="1"/>
</dbReference>
<feature type="domain" description="G-protein coupled receptors family 1 profile" evidence="11">
    <location>
        <begin position="25"/>
        <end position="345"/>
    </location>
</feature>
<dbReference type="PANTHER" id="PTHR22752:SF2">
    <property type="entry name" value="G-PROTEIN COUPLED RECEPTORS FAMILY 1 PROFILE DOMAIN-CONTAINING PROTEIN"/>
    <property type="match status" value="1"/>
</dbReference>
<organism evidence="12 13">
    <name type="scientific">Petromyzon marinus</name>
    <name type="common">Sea lamprey</name>
    <dbReference type="NCBI Taxonomy" id="7757"/>
    <lineage>
        <taxon>Eukaryota</taxon>
        <taxon>Metazoa</taxon>
        <taxon>Chordata</taxon>
        <taxon>Craniata</taxon>
        <taxon>Vertebrata</taxon>
        <taxon>Cyclostomata</taxon>
        <taxon>Hyperoartia</taxon>
        <taxon>Petromyzontiformes</taxon>
        <taxon>Petromyzontidae</taxon>
        <taxon>Petromyzon</taxon>
    </lineage>
</organism>
<accession>A0AAJ7WU63</accession>
<reference evidence="13" key="1">
    <citation type="submission" date="2025-08" db="UniProtKB">
        <authorList>
            <consortium name="RefSeq"/>
        </authorList>
    </citation>
    <scope>IDENTIFICATION</scope>
    <source>
        <tissue evidence="13">Sperm</tissue>
    </source>
</reference>
<evidence type="ECO:0000313" key="12">
    <source>
        <dbReference type="Proteomes" id="UP001318040"/>
    </source>
</evidence>
<evidence type="ECO:0000313" key="13">
    <source>
        <dbReference type="RefSeq" id="XP_032810304.1"/>
    </source>
</evidence>
<dbReference type="PROSITE" id="PS50262">
    <property type="entry name" value="G_PROTEIN_RECEP_F1_2"/>
    <property type="match status" value="1"/>
</dbReference>
<dbReference type="GO" id="GO:0043235">
    <property type="term" value="C:receptor complex"/>
    <property type="evidence" value="ECO:0007669"/>
    <property type="project" value="TreeGrafter"/>
</dbReference>
<dbReference type="GO" id="GO:0005768">
    <property type="term" value="C:endosome"/>
    <property type="evidence" value="ECO:0007669"/>
    <property type="project" value="TreeGrafter"/>
</dbReference>
<evidence type="ECO:0000256" key="2">
    <source>
        <dbReference type="ARBA" id="ARBA00022475"/>
    </source>
</evidence>